<keyword evidence="1" id="KW-0812">Transmembrane</keyword>
<proteinExistence type="predicted"/>
<dbReference type="InterPro" id="IPR027417">
    <property type="entry name" value="P-loop_NTPase"/>
</dbReference>
<sequence length="442" mass="50688">MVAVISSPKYLEDIDNAVSQMNKEIILKKIDRDIDIMEEREIINNIEIDLLILDISCVEDYRKIPQFVRNIQDNQENVRIIIIAPYRFSGNAIINDLISMGVYDIIGQQDNDNSHVLTPLLEVYENPLTYAKATKWDREAVSRSKQEKEFVNTGAGRFGKKKEDIITVERDKIVGTVVIAVAGILPRIGTTHTAISIANFLLRNKNGVAVVEMQQSDTFESIKNSYSNVEVKQGLFSLVGIDFYPYDPALQVSDLILGDYDYVVLDMGSYDICDVTEFKRAQERIIVCGGKDWELDELDKFLKSEKKINSNKYLFSFCNDSMIEFIKSNIEPLSCYQAAYNPQPFDDDDKTDDVYEQILSYVIPRTKDQDEGILSLLKKKEKLQHKPILLKRVEIKINEKEEFLKYMMFILFIAILLIIIILIVTNSPVLANVKGFFNNLVR</sequence>
<dbReference type="SUPFAM" id="SSF52540">
    <property type="entry name" value="P-loop containing nucleoside triphosphate hydrolases"/>
    <property type="match status" value="1"/>
</dbReference>
<gene>
    <name evidence="2" type="ORF">SH1V18_11040</name>
</gene>
<evidence type="ECO:0000313" key="3">
    <source>
        <dbReference type="Proteomes" id="UP001144256"/>
    </source>
</evidence>
<reference evidence="2" key="1">
    <citation type="submission" date="2022-06" db="EMBL/GenBank/DDBJ databases">
        <title>Vallitalea longa sp. nov., an anaerobic bacterium isolated from marine sediment.</title>
        <authorList>
            <person name="Hirano S."/>
            <person name="Terahara T."/>
            <person name="Mori K."/>
            <person name="Hamada M."/>
            <person name="Matsumoto R."/>
            <person name="Kobayashi T."/>
        </authorList>
    </citation>
    <scope>NUCLEOTIDE SEQUENCE</scope>
    <source>
        <strain evidence="2">SH18-1</strain>
    </source>
</reference>
<keyword evidence="3" id="KW-1185">Reference proteome</keyword>
<dbReference type="Proteomes" id="UP001144256">
    <property type="component" value="Unassembled WGS sequence"/>
</dbReference>
<name>A0A9W6DFE6_9FIRM</name>
<dbReference type="RefSeq" id="WP_281813107.1">
    <property type="nucleotide sequence ID" value="NZ_BRLB01000001.1"/>
</dbReference>
<feature type="transmembrane region" description="Helical" evidence="1">
    <location>
        <begin position="403"/>
        <end position="424"/>
    </location>
</feature>
<protein>
    <submittedName>
        <fullName evidence="2">Uncharacterized protein</fullName>
    </submittedName>
</protein>
<organism evidence="2 3">
    <name type="scientific">Vallitalea longa</name>
    <dbReference type="NCBI Taxonomy" id="2936439"/>
    <lineage>
        <taxon>Bacteria</taxon>
        <taxon>Bacillati</taxon>
        <taxon>Bacillota</taxon>
        <taxon>Clostridia</taxon>
        <taxon>Lachnospirales</taxon>
        <taxon>Vallitaleaceae</taxon>
        <taxon>Vallitalea</taxon>
    </lineage>
</organism>
<dbReference type="AlphaFoldDB" id="A0A9W6DFE6"/>
<evidence type="ECO:0000256" key="1">
    <source>
        <dbReference type="SAM" id="Phobius"/>
    </source>
</evidence>
<dbReference type="EMBL" id="BRLB01000001">
    <property type="protein sequence ID" value="GKX28624.1"/>
    <property type="molecule type" value="Genomic_DNA"/>
</dbReference>
<keyword evidence="1" id="KW-1133">Transmembrane helix</keyword>
<accession>A0A9W6DFE6</accession>
<keyword evidence="1" id="KW-0472">Membrane</keyword>
<evidence type="ECO:0000313" key="2">
    <source>
        <dbReference type="EMBL" id="GKX28624.1"/>
    </source>
</evidence>
<comment type="caution">
    <text evidence="2">The sequence shown here is derived from an EMBL/GenBank/DDBJ whole genome shotgun (WGS) entry which is preliminary data.</text>
</comment>